<comment type="caution">
    <text evidence="10">The sequence shown here is derived from an EMBL/GenBank/DDBJ whole genome shotgun (WGS) entry which is preliminary data.</text>
</comment>
<evidence type="ECO:0000256" key="1">
    <source>
        <dbReference type="ARBA" id="ARBA00012513"/>
    </source>
</evidence>
<evidence type="ECO:0000256" key="4">
    <source>
        <dbReference type="ARBA" id="ARBA00022741"/>
    </source>
</evidence>
<protein>
    <recommendedName>
        <fullName evidence="1">non-specific serine/threonine protein kinase</fullName>
        <ecNumber evidence="1">2.7.11.1</ecNumber>
    </recommendedName>
</protein>
<evidence type="ECO:0000256" key="5">
    <source>
        <dbReference type="ARBA" id="ARBA00022777"/>
    </source>
</evidence>
<dbReference type="PANTHER" id="PTHR43289:SF6">
    <property type="entry name" value="SERINE_THREONINE-PROTEIN KINASE NEKL-3"/>
    <property type="match status" value="1"/>
</dbReference>
<dbReference type="InterPro" id="IPR008271">
    <property type="entry name" value="Ser/Thr_kinase_AS"/>
</dbReference>
<accession>A0A017T4Q7</accession>
<feature type="domain" description="Protein kinase" evidence="9">
    <location>
        <begin position="99"/>
        <end position="361"/>
    </location>
</feature>
<dbReference type="InterPro" id="IPR011990">
    <property type="entry name" value="TPR-like_helical_dom_sf"/>
</dbReference>
<dbReference type="PROSITE" id="PS00108">
    <property type="entry name" value="PROTEIN_KINASE_ST"/>
    <property type="match status" value="1"/>
</dbReference>
<dbReference type="FunFam" id="1.10.510.10:FF:000021">
    <property type="entry name" value="Serine/threonine protein kinase"/>
    <property type="match status" value="1"/>
</dbReference>
<keyword evidence="3" id="KW-0808">Transferase</keyword>
<dbReference type="InterPro" id="IPR017441">
    <property type="entry name" value="Protein_kinase_ATP_BS"/>
</dbReference>
<evidence type="ECO:0000313" key="11">
    <source>
        <dbReference type="Proteomes" id="UP000019678"/>
    </source>
</evidence>
<reference evidence="10 11" key="1">
    <citation type="submission" date="2013-05" db="EMBL/GenBank/DDBJ databases">
        <title>Genome assembly of Chondromyces apiculatus DSM 436.</title>
        <authorList>
            <person name="Sharma G."/>
            <person name="Khatri I."/>
            <person name="Kaur C."/>
            <person name="Mayilraj S."/>
            <person name="Subramanian S."/>
        </authorList>
    </citation>
    <scope>NUCLEOTIDE SEQUENCE [LARGE SCALE GENOMIC DNA]</scope>
    <source>
        <strain evidence="10 11">DSM 436</strain>
    </source>
</reference>
<dbReference type="eggNOG" id="COG0457">
    <property type="taxonomic scope" value="Bacteria"/>
</dbReference>
<feature type="region of interest" description="Disordered" evidence="8">
    <location>
        <begin position="1"/>
        <end position="85"/>
    </location>
</feature>
<dbReference type="GO" id="GO:0004674">
    <property type="term" value="F:protein serine/threonine kinase activity"/>
    <property type="evidence" value="ECO:0007669"/>
    <property type="project" value="UniProtKB-KW"/>
</dbReference>
<dbReference type="Gene3D" id="3.30.200.20">
    <property type="entry name" value="Phosphorylase Kinase, domain 1"/>
    <property type="match status" value="1"/>
</dbReference>
<name>A0A017T4Q7_9BACT</name>
<dbReference type="Gene3D" id="3.40.50.10070">
    <property type="entry name" value="TolB, N-terminal domain"/>
    <property type="match status" value="1"/>
</dbReference>
<evidence type="ECO:0000313" key="10">
    <source>
        <dbReference type="EMBL" id="EYF04248.1"/>
    </source>
</evidence>
<dbReference type="Gene3D" id="1.25.40.10">
    <property type="entry name" value="Tetratricopeptide repeat domain"/>
    <property type="match status" value="1"/>
</dbReference>
<proteinExistence type="predicted"/>
<dbReference type="Gene3D" id="1.10.510.10">
    <property type="entry name" value="Transferase(Phosphotransferase) domain 1"/>
    <property type="match status" value="1"/>
</dbReference>
<dbReference type="EC" id="2.7.11.1" evidence="1"/>
<dbReference type="AlphaFoldDB" id="A0A017T4Q7"/>
<dbReference type="Pfam" id="PF00069">
    <property type="entry name" value="Pkinase"/>
    <property type="match status" value="1"/>
</dbReference>
<evidence type="ECO:0000256" key="6">
    <source>
        <dbReference type="ARBA" id="ARBA00022840"/>
    </source>
</evidence>
<dbReference type="GO" id="GO:0005524">
    <property type="term" value="F:ATP binding"/>
    <property type="evidence" value="ECO:0007669"/>
    <property type="project" value="UniProtKB-UniRule"/>
</dbReference>
<evidence type="ECO:0000256" key="2">
    <source>
        <dbReference type="ARBA" id="ARBA00022527"/>
    </source>
</evidence>
<dbReference type="SUPFAM" id="SSF48452">
    <property type="entry name" value="TPR-like"/>
    <property type="match status" value="1"/>
</dbReference>
<dbReference type="EMBL" id="ASRX01000037">
    <property type="protein sequence ID" value="EYF04248.1"/>
    <property type="molecule type" value="Genomic_DNA"/>
</dbReference>
<organism evidence="10 11">
    <name type="scientific">Chondromyces apiculatus DSM 436</name>
    <dbReference type="NCBI Taxonomy" id="1192034"/>
    <lineage>
        <taxon>Bacteria</taxon>
        <taxon>Pseudomonadati</taxon>
        <taxon>Myxococcota</taxon>
        <taxon>Polyangia</taxon>
        <taxon>Polyangiales</taxon>
        <taxon>Polyangiaceae</taxon>
        <taxon>Chondromyces</taxon>
    </lineage>
</organism>
<feature type="binding site" evidence="7">
    <location>
        <position position="128"/>
    </location>
    <ligand>
        <name>ATP</name>
        <dbReference type="ChEBI" id="CHEBI:30616"/>
    </ligand>
</feature>
<dbReference type="CDD" id="cd14014">
    <property type="entry name" value="STKc_PknB_like"/>
    <property type="match status" value="1"/>
</dbReference>
<dbReference type="Proteomes" id="UP000019678">
    <property type="component" value="Unassembled WGS sequence"/>
</dbReference>
<dbReference type="STRING" id="1192034.CAP_4725"/>
<dbReference type="InterPro" id="IPR011009">
    <property type="entry name" value="Kinase-like_dom_sf"/>
</dbReference>
<dbReference type="SUPFAM" id="SSF56112">
    <property type="entry name" value="Protein kinase-like (PK-like)"/>
    <property type="match status" value="1"/>
</dbReference>
<evidence type="ECO:0000256" key="7">
    <source>
        <dbReference type="PROSITE-ProRule" id="PRU10141"/>
    </source>
</evidence>
<dbReference type="OrthoDB" id="9797180at2"/>
<keyword evidence="2" id="KW-0723">Serine/threonine-protein kinase</keyword>
<keyword evidence="11" id="KW-1185">Reference proteome</keyword>
<evidence type="ECO:0000256" key="3">
    <source>
        <dbReference type="ARBA" id="ARBA00022679"/>
    </source>
</evidence>
<dbReference type="eggNOG" id="COG5616">
    <property type="taxonomic scope" value="Bacteria"/>
</dbReference>
<dbReference type="InterPro" id="IPR000719">
    <property type="entry name" value="Prot_kinase_dom"/>
</dbReference>
<dbReference type="SMART" id="SM00220">
    <property type="entry name" value="S_TKc"/>
    <property type="match status" value="1"/>
</dbReference>
<keyword evidence="5" id="KW-0418">Kinase</keyword>
<dbReference type="PROSITE" id="PS00107">
    <property type="entry name" value="PROTEIN_KINASE_ATP"/>
    <property type="match status" value="1"/>
</dbReference>
<dbReference type="PROSITE" id="PS50011">
    <property type="entry name" value="PROTEIN_KINASE_DOM"/>
    <property type="match status" value="1"/>
</dbReference>
<evidence type="ECO:0000256" key="8">
    <source>
        <dbReference type="SAM" id="MobiDB-lite"/>
    </source>
</evidence>
<dbReference type="eggNOG" id="COG0515">
    <property type="taxonomic scope" value="Bacteria"/>
</dbReference>
<keyword evidence="6 7" id="KW-0067">ATP-binding</keyword>
<feature type="compositionally biased region" description="Low complexity" evidence="8">
    <location>
        <begin position="75"/>
        <end position="85"/>
    </location>
</feature>
<keyword evidence="4 7" id="KW-0547">Nucleotide-binding</keyword>
<feature type="compositionally biased region" description="Low complexity" evidence="8">
    <location>
        <begin position="42"/>
        <end position="62"/>
    </location>
</feature>
<dbReference type="Pfam" id="PF14559">
    <property type="entry name" value="TPR_19"/>
    <property type="match status" value="1"/>
</dbReference>
<gene>
    <name evidence="10" type="ORF">CAP_4725</name>
</gene>
<evidence type="ECO:0000259" key="9">
    <source>
        <dbReference type="PROSITE" id="PS50011"/>
    </source>
</evidence>
<dbReference type="PANTHER" id="PTHR43289">
    <property type="entry name" value="MITOGEN-ACTIVATED PROTEIN KINASE KINASE KINASE 20-RELATED"/>
    <property type="match status" value="1"/>
</dbReference>
<dbReference type="RefSeq" id="WP_156041056.1">
    <property type="nucleotide sequence ID" value="NZ_ASRX01000037.1"/>
</dbReference>
<sequence length="846" mass="91242">MSQYKLSNDETIEVTQLADPLPGQPRSGSVVTPPSPLGAPGGTTPSSPVTPSMPSTPATPSTPSTPPTTGPDFRGPASGPLSGAAGGEAMARQVLGGRYELLSLVGSGGMGNVYRARDTELDEVVALKTLRREIADKAGVIERFRREVRLARRVTHPNVARVFDIGEHGGDKFLTMEYVDGESLADLLAREGAMTLGRGVEITRAVCAGLGAAHKAGVIHRDLKPDNVLIARDGRVVLTDFGIARAFNLEGGASNTVGMTLGTPAYMAPEQVQGLQDIDGRADVYALGAMLFEMFTGERAWRGDGVFAVAAAKLITDPPDPRTRRADLPAGFARVILQCMARDPAARFATAEAVAEALSTLTQPQENVTPEPPKPSFPFPAPAAAPAVGDKGVAVLPFRNQGPSDDAYLADELTDDLIDTLSMTRGLRVKPRGVVNRFKGGDQDPLEIGRELGVQVVVDGSVRRRGGAVRISARLISVADGFQLWAQRLDRPEQEVLRMSDEVAHAIVEALTSDAPAAPVRESPSDPVAIDLYLRGRQLYRRFWPSSLREALALYEQALARVPGDPMILAASALARCRLWFFTGEGGDQVAEAAARAVKAAPDLAETRLALAAVRLHDSDAAGAVRELRRALSRSPALAEAQGLLASILLEAGEVGDGQRWCESALNLDPSTPLAHASLTRLYALQGRWKEADTELSAAAQLGSEQWPIRARYLLWRRDVSKAEGLLRDLDEQMHVPGMARALLQIMREGRIPGNTPQMLSAEMSHHAPRRRAFMHQLRAEVHGFVGDTEEVLNEIQRAIDAALIDLLWLDRCPMLDEARQHPRFAALHAVVKRRADAILEAYRER</sequence>